<evidence type="ECO:0000256" key="6">
    <source>
        <dbReference type="RuleBase" id="RU004466"/>
    </source>
</evidence>
<dbReference type="PANTHER" id="PTHR12001:SF85">
    <property type="entry name" value="SHORT CHAIN ISOPRENYL DIPHOSPHATE SYNTHASE"/>
    <property type="match status" value="1"/>
</dbReference>
<dbReference type="Gene3D" id="1.10.600.10">
    <property type="entry name" value="Farnesyl Diphosphate Synthase"/>
    <property type="match status" value="1"/>
</dbReference>
<evidence type="ECO:0000256" key="3">
    <source>
        <dbReference type="ARBA" id="ARBA00022679"/>
    </source>
</evidence>
<dbReference type="Proteomes" id="UP001501586">
    <property type="component" value="Unassembled WGS sequence"/>
</dbReference>
<dbReference type="PROSITE" id="PS00723">
    <property type="entry name" value="POLYPRENYL_SYNTHASE_1"/>
    <property type="match status" value="1"/>
</dbReference>
<proteinExistence type="inferred from homology"/>
<keyword evidence="4" id="KW-0479">Metal-binding</keyword>
<keyword evidence="9" id="KW-1185">Reference proteome</keyword>
<feature type="region of interest" description="Disordered" evidence="7">
    <location>
        <begin position="1"/>
        <end position="24"/>
    </location>
</feature>
<comment type="cofactor">
    <cofactor evidence="1">
        <name>Mg(2+)</name>
        <dbReference type="ChEBI" id="CHEBI:18420"/>
    </cofactor>
</comment>
<evidence type="ECO:0000256" key="4">
    <source>
        <dbReference type="ARBA" id="ARBA00022723"/>
    </source>
</evidence>
<dbReference type="EMBL" id="BAABAZ010000004">
    <property type="protein sequence ID" value="GAA4283623.1"/>
    <property type="molecule type" value="Genomic_DNA"/>
</dbReference>
<evidence type="ECO:0008006" key="10">
    <source>
        <dbReference type="Google" id="ProtNLM"/>
    </source>
</evidence>
<evidence type="ECO:0000256" key="1">
    <source>
        <dbReference type="ARBA" id="ARBA00001946"/>
    </source>
</evidence>
<comment type="similarity">
    <text evidence="2 6">Belongs to the FPP/GGPP synthase family.</text>
</comment>
<evidence type="ECO:0000256" key="2">
    <source>
        <dbReference type="ARBA" id="ARBA00006706"/>
    </source>
</evidence>
<evidence type="ECO:0000313" key="8">
    <source>
        <dbReference type="EMBL" id="GAA4283623.1"/>
    </source>
</evidence>
<dbReference type="RefSeq" id="WP_236863704.1">
    <property type="nucleotide sequence ID" value="NZ_BAABAZ010000004.1"/>
</dbReference>
<evidence type="ECO:0000256" key="5">
    <source>
        <dbReference type="ARBA" id="ARBA00022842"/>
    </source>
</evidence>
<dbReference type="Pfam" id="PF00348">
    <property type="entry name" value="polyprenyl_synt"/>
    <property type="match status" value="1"/>
</dbReference>
<evidence type="ECO:0000256" key="7">
    <source>
        <dbReference type="SAM" id="MobiDB-lite"/>
    </source>
</evidence>
<dbReference type="SFLD" id="SFLDS00005">
    <property type="entry name" value="Isoprenoid_Synthase_Type_I"/>
    <property type="match status" value="1"/>
</dbReference>
<dbReference type="SUPFAM" id="SSF48576">
    <property type="entry name" value="Terpenoid synthases"/>
    <property type="match status" value="1"/>
</dbReference>
<gene>
    <name evidence="8" type="ORF">GCM10022261_11540</name>
</gene>
<keyword evidence="5" id="KW-0460">Magnesium</keyword>
<evidence type="ECO:0000313" key="9">
    <source>
        <dbReference type="Proteomes" id="UP001501586"/>
    </source>
</evidence>
<dbReference type="InterPro" id="IPR000092">
    <property type="entry name" value="Polyprenyl_synt"/>
</dbReference>
<dbReference type="InterPro" id="IPR008949">
    <property type="entry name" value="Isoprenoid_synthase_dom_sf"/>
</dbReference>
<keyword evidence="3 6" id="KW-0808">Transferase</keyword>
<dbReference type="InterPro" id="IPR033749">
    <property type="entry name" value="Polyprenyl_synt_CS"/>
</dbReference>
<accession>A0ABP8EI43</accession>
<reference evidence="9" key="1">
    <citation type="journal article" date="2019" name="Int. J. Syst. Evol. Microbiol.">
        <title>The Global Catalogue of Microorganisms (GCM) 10K type strain sequencing project: providing services to taxonomists for standard genome sequencing and annotation.</title>
        <authorList>
            <consortium name="The Broad Institute Genomics Platform"/>
            <consortium name="The Broad Institute Genome Sequencing Center for Infectious Disease"/>
            <person name="Wu L."/>
            <person name="Ma J."/>
        </authorList>
    </citation>
    <scope>NUCLEOTIDE SEQUENCE [LARGE SCALE GENOMIC DNA]</scope>
    <source>
        <strain evidence="9">JCM 17458</strain>
    </source>
</reference>
<dbReference type="CDD" id="cd00685">
    <property type="entry name" value="Trans_IPPS_HT"/>
    <property type="match status" value="1"/>
</dbReference>
<dbReference type="PANTHER" id="PTHR12001">
    <property type="entry name" value="GERANYLGERANYL PYROPHOSPHATE SYNTHASE"/>
    <property type="match status" value="1"/>
</dbReference>
<comment type="caution">
    <text evidence="8">The sequence shown here is derived from an EMBL/GenBank/DDBJ whole genome shotgun (WGS) entry which is preliminary data.</text>
</comment>
<name>A0ABP8EI43_9MICO</name>
<sequence>MSGAAGIETRMTAPAPAAAPAPAVAPAPAASAPRAEADAAASSFRAALDTRLQELLEQQIRGADSTQFARLWSQIAAAVQGGKRTRPVLVELAHRAFGGADLKRTVEAGCAFELLHTGLLIHDDVIDDDFVRRGEPTLSARFRDAAARAGRDAEEASRVGGAAAIIAGDVLIAQSVRLIGRAATGAPGQENVIEAFHDVILRSAAGELDDVLYSAAVAPAGLADVLRMHRLKTAAYSFEGPLRTGALLAGAPADAADRLAEVGRWAGISYQIVDDVLGTFGDPAVTGKPIDSDLDEGKRTVLIALAEACPAAAAEFRAWRAGRLGSAAMRDVLARLGIDEQARELAEDYAAAARSLLADLPIADSPRGELLRIVDIVTARRS</sequence>
<protein>
    <recommendedName>
        <fullName evidence="10">Geranylgeranyl diphosphate synthase type II</fullName>
    </recommendedName>
</protein>
<organism evidence="8 9">
    <name type="scientific">Brevibacterium daeguense</name>
    <dbReference type="NCBI Taxonomy" id="909936"/>
    <lineage>
        <taxon>Bacteria</taxon>
        <taxon>Bacillati</taxon>
        <taxon>Actinomycetota</taxon>
        <taxon>Actinomycetes</taxon>
        <taxon>Micrococcales</taxon>
        <taxon>Brevibacteriaceae</taxon>
        <taxon>Brevibacterium</taxon>
    </lineage>
</organism>